<feature type="compositionally biased region" description="Basic residues" evidence="1">
    <location>
        <begin position="10"/>
        <end position="19"/>
    </location>
</feature>
<evidence type="ECO:0000256" key="1">
    <source>
        <dbReference type="SAM" id="MobiDB-lite"/>
    </source>
</evidence>
<name>A0ABP7HPQ1_9ACTN</name>
<keyword evidence="2" id="KW-0472">Membrane</keyword>
<reference evidence="4" key="1">
    <citation type="journal article" date="2019" name="Int. J. Syst. Evol. Microbiol.">
        <title>The Global Catalogue of Microorganisms (GCM) 10K type strain sequencing project: providing services to taxonomists for standard genome sequencing and annotation.</title>
        <authorList>
            <consortium name="The Broad Institute Genomics Platform"/>
            <consortium name="The Broad Institute Genome Sequencing Center for Infectious Disease"/>
            <person name="Wu L."/>
            <person name="Ma J."/>
        </authorList>
    </citation>
    <scope>NUCLEOTIDE SEQUENCE [LARGE SCALE GENOMIC DNA]</scope>
    <source>
        <strain evidence="4">JCM 16908</strain>
    </source>
</reference>
<feature type="transmembrane region" description="Helical" evidence="2">
    <location>
        <begin position="59"/>
        <end position="80"/>
    </location>
</feature>
<keyword evidence="2" id="KW-0812">Transmembrane</keyword>
<keyword evidence="2" id="KW-1133">Transmembrane helix</keyword>
<dbReference type="Proteomes" id="UP001500888">
    <property type="component" value="Unassembled WGS sequence"/>
</dbReference>
<evidence type="ECO:0008006" key="5">
    <source>
        <dbReference type="Google" id="ProtNLM"/>
    </source>
</evidence>
<keyword evidence="4" id="KW-1185">Reference proteome</keyword>
<gene>
    <name evidence="3" type="ORF">GCM10022226_16540</name>
</gene>
<dbReference type="EMBL" id="BAAAZR010000002">
    <property type="protein sequence ID" value="GAA3797872.1"/>
    <property type="molecule type" value="Genomic_DNA"/>
</dbReference>
<comment type="caution">
    <text evidence="3">The sequence shown here is derived from an EMBL/GenBank/DDBJ whole genome shotgun (WGS) entry which is preliminary data.</text>
</comment>
<feature type="region of interest" description="Disordered" evidence="1">
    <location>
        <begin position="1"/>
        <end position="28"/>
    </location>
</feature>
<organism evidence="3 4">
    <name type="scientific">Sphaerisporangium flaviroseum</name>
    <dbReference type="NCBI Taxonomy" id="509199"/>
    <lineage>
        <taxon>Bacteria</taxon>
        <taxon>Bacillati</taxon>
        <taxon>Actinomycetota</taxon>
        <taxon>Actinomycetes</taxon>
        <taxon>Streptosporangiales</taxon>
        <taxon>Streptosporangiaceae</taxon>
        <taxon>Sphaerisporangium</taxon>
    </lineage>
</organism>
<protein>
    <recommendedName>
        <fullName evidence="5">DUF202 domain-containing protein</fullName>
    </recommendedName>
</protein>
<proteinExistence type="predicted"/>
<accession>A0ABP7HPQ1</accession>
<sequence length="146" mass="16445">MGKNNTSERRMRRRARRQASRVGSAPWGRRRRLTGWERRKIARRAREDAAQSRSTWREWGPLTAIVIGGSELAYFFLIAANTGGPSVAGVAVTAAFGFVSLSYDWMRRYLAYTSIDPREFPLRVVGVVSVAVMLVTIVVATLWDVI</sequence>
<evidence type="ECO:0000313" key="3">
    <source>
        <dbReference type="EMBL" id="GAA3797872.1"/>
    </source>
</evidence>
<feature type="transmembrane region" description="Helical" evidence="2">
    <location>
        <begin position="124"/>
        <end position="143"/>
    </location>
</feature>
<feature type="transmembrane region" description="Helical" evidence="2">
    <location>
        <begin position="86"/>
        <end position="103"/>
    </location>
</feature>
<evidence type="ECO:0000256" key="2">
    <source>
        <dbReference type="SAM" id="Phobius"/>
    </source>
</evidence>
<evidence type="ECO:0000313" key="4">
    <source>
        <dbReference type="Proteomes" id="UP001500888"/>
    </source>
</evidence>